<dbReference type="Proteomes" id="UP000266723">
    <property type="component" value="Unassembled WGS sequence"/>
</dbReference>
<evidence type="ECO:0000256" key="1">
    <source>
        <dbReference type="SAM" id="MobiDB-lite"/>
    </source>
</evidence>
<feature type="compositionally biased region" description="Basic and acidic residues" evidence="1">
    <location>
        <begin position="45"/>
        <end position="60"/>
    </location>
</feature>
<feature type="region of interest" description="Disordered" evidence="1">
    <location>
        <begin position="1"/>
        <end position="104"/>
    </location>
</feature>
<keyword evidence="3" id="KW-1185">Reference proteome</keyword>
<feature type="compositionally biased region" description="Acidic residues" evidence="1">
    <location>
        <begin position="69"/>
        <end position="78"/>
    </location>
</feature>
<evidence type="ECO:0000313" key="3">
    <source>
        <dbReference type="Proteomes" id="UP000266723"/>
    </source>
</evidence>
<sequence length="104" mass="11802">MGMETEFSQVRHARKRPEQHSLKGGPMRSNDGRDMVGSKIMVGSKTREVRRGNVREEIRVSNRFGGPGEEGETEESLEDSGKENENKENENSVNWEPIDDPTWA</sequence>
<proteinExistence type="predicted"/>
<organism evidence="2 3">
    <name type="scientific">Brassica cretica</name>
    <name type="common">Mustard</name>
    <dbReference type="NCBI Taxonomy" id="69181"/>
    <lineage>
        <taxon>Eukaryota</taxon>
        <taxon>Viridiplantae</taxon>
        <taxon>Streptophyta</taxon>
        <taxon>Embryophyta</taxon>
        <taxon>Tracheophyta</taxon>
        <taxon>Spermatophyta</taxon>
        <taxon>Magnoliopsida</taxon>
        <taxon>eudicotyledons</taxon>
        <taxon>Gunneridae</taxon>
        <taxon>Pentapetalae</taxon>
        <taxon>rosids</taxon>
        <taxon>malvids</taxon>
        <taxon>Brassicales</taxon>
        <taxon>Brassicaceae</taxon>
        <taxon>Brassiceae</taxon>
        <taxon>Brassica</taxon>
    </lineage>
</organism>
<dbReference type="EMBL" id="QGKV02001507">
    <property type="protein sequence ID" value="KAF3534384.1"/>
    <property type="molecule type" value="Genomic_DNA"/>
</dbReference>
<protein>
    <submittedName>
        <fullName evidence="2">Uncharacterized protein</fullName>
    </submittedName>
</protein>
<comment type="caution">
    <text evidence="2">The sequence shown here is derived from an EMBL/GenBank/DDBJ whole genome shotgun (WGS) entry which is preliminary data.</text>
</comment>
<feature type="compositionally biased region" description="Basic and acidic residues" evidence="1">
    <location>
        <begin position="79"/>
        <end position="90"/>
    </location>
</feature>
<name>A0ABQ7BNT2_BRACR</name>
<gene>
    <name evidence="2" type="ORF">DY000_02038047</name>
</gene>
<reference evidence="2 3" key="1">
    <citation type="journal article" date="2020" name="BMC Genomics">
        <title>Intraspecific diversification of the crop wild relative Brassica cretica Lam. using demographic model selection.</title>
        <authorList>
            <person name="Kioukis A."/>
            <person name="Michalopoulou V.A."/>
            <person name="Briers L."/>
            <person name="Pirintsos S."/>
            <person name="Studholme D.J."/>
            <person name="Pavlidis P."/>
            <person name="Sarris P.F."/>
        </authorList>
    </citation>
    <scope>NUCLEOTIDE SEQUENCE [LARGE SCALE GENOMIC DNA]</scope>
    <source>
        <strain evidence="3">cv. PFS-1207/04</strain>
    </source>
</reference>
<evidence type="ECO:0000313" key="2">
    <source>
        <dbReference type="EMBL" id="KAF3534384.1"/>
    </source>
</evidence>
<accession>A0ABQ7BNT2</accession>